<evidence type="ECO:0000313" key="14">
    <source>
        <dbReference type="Proteomes" id="UP000682111"/>
    </source>
</evidence>
<evidence type="ECO:0000256" key="5">
    <source>
        <dbReference type="ARBA" id="ARBA00022692"/>
    </source>
</evidence>
<evidence type="ECO:0000256" key="1">
    <source>
        <dbReference type="ARBA" id="ARBA00004429"/>
    </source>
</evidence>
<dbReference type="InterPro" id="IPR032523">
    <property type="entry name" value="CcmF_C"/>
</dbReference>
<protein>
    <submittedName>
        <fullName evidence="13">Cytochrome c-type biogenesis protein CcmF</fullName>
    </submittedName>
</protein>
<accession>A0A919WG63</accession>
<dbReference type="InterPro" id="IPR003567">
    <property type="entry name" value="Cyt_c_biogenesis"/>
</dbReference>
<dbReference type="Pfam" id="PF16327">
    <property type="entry name" value="CcmF_C"/>
    <property type="match status" value="1"/>
</dbReference>
<dbReference type="GO" id="GO:0005886">
    <property type="term" value="C:plasma membrane"/>
    <property type="evidence" value="ECO:0007669"/>
    <property type="project" value="UniProtKB-SubCell"/>
</dbReference>
<keyword evidence="4" id="KW-0997">Cell inner membrane</keyword>
<dbReference type="GO" id="GO:0015232">
    <property type="term" value="F:heme transmembrane transporter activity"/>
    <property type="evidence" value="ECO:0007669"/>
    <property type="project" value="InterPro"/>
</dbReference>
<keyword evidence="6" id="KW-0201">Cytochrome c-type biogenesis</keyword>
<feature type="domain" description="Cytochrome c-type biogenesis protein CcmF C-terminal" evidence="12">
    <location>
        <begin position="312"/>
        <end position="640"/>
    </location>
</feature>
<feature type="domain" description="Cytochrome c assembly protein" evidence="11">
    <location>
        <begin position="89"/>
        <end position="293"/>
    </location>
</feature>
<evidence type="ECO:0000256" key="8">
    <source>
        <dbReference type="ARBA" id="ARBA00023136"/>
    </source>
</evidence>
<dbReference type="OrthoDB" id="9761451at2"/>
<keyword evidence="3" id="KW-1003">Cell membrane</keyword>
<reference evidence="13" key="1">
    <citation type="submission" date="2021-03" db="EMBL/GenBank/DDBJ databases">
        <title>Antimicrobial resistance genes in bacteria isolated from Japanese honey, and their potential for conferring macrolide and lincosamide resistance in the American foulbrood pathogen Paenibacillus larvae.</title>
        <authorList>
            <person name="Okamoto M."/>
            <person name="Kumagai M."/>
            <person name="Kanamori H."/>
            <person name="Takamatsu D."/>
        </authorList>
    </citation>
    <scope>NUCLEOTIDE SEQUENCE</scope>
    <source>
        <strain evidence="13">J27TS8</strain>
    </source>
</reference>
<keyword evidence="7 10" id="KW-1133">Transmembrane helix</keyword>
<dbReference type="InterPro" id="IPR002541">
    <property type="entry name" value="Cyt_c_assembly"/>
</dbReference>
<feature type="transmembrane region" description="Helical" evidence="10">
    <location>
        <begin position="122"/>
        <end position="142"/>
    </location>
</feature>
<evidence type="ECO:0000259" key="12">
    <source>
        <dbReference type="Pfam" id="PF16327"/>
    </source>
</evidence>
<sequence length="661" mass="73540">MYIIGNLSLYLGIGIAFYSIILYVWGLKNKNNKMINSARGGVLSLVLLSSIATFLLLYNLGTSQFQYKYVAAYTSENLPLVYKLTAFWAGNAGSLLLWLFLLCLYTGFLVFSKEKRNPMMPYVSIIMLLNILFFFIVIVISGNPFEMTETIPADGKGLNPMLQHPGMILHPVTLYLGYVGLAVPFSFAIAALILKRMDAEWIKLTRRWTLVAWVFLTLGNIIGGWWAYLELGWGGYWAWDPVENASFLPWLTVSAFLHSVMIQERKGMLKTWNISLVIISYLLTLFGTFLVRSGVLTSVHAFGDGNLGAYFLIFMVFMIVLSLYVVLTRYQLIKKETNPIESYFSKESSFLLNNLILVGGAFAVLWGSMYPLISEALTGTKVNVGPPYFEKVMAPILLGLIVLMGICPLIAWQKATFERFIKSALWPLIAGVISAIILVAIGIKGSFAIVGLASTVFMFASHLKEFYDGIRARRKATKESVAMATCKLLVKNQRRYGGYIVHIGIAVIAIGVISSHAYVKDTLQTVSVGEKVEIGDYQLTFNGLTEHSKNGNGIVVAALETSYKGKSVGTINAEKIFYETWPEPATEVAIKTNWKEDLYVVLSSWESKDKATFQVKVNPFVSWIWFGGMLMVFGTAIALIGGKTTTSRVYKMGIQHKKAGV</sequence>
<feature type="transmembrane region" description="Helical" evidence="10">
    <location>
        <begin position="6"/>
        <end position="26"/>
    </location>
</feature>
<comment type="subcellular location">
    <subcellularLocation>
        <location evidence="1">Cell inner membrane</location>
        <topology evidence="1">Multi-pass membrane protein</topology>
    </subcellularLocation>
</comment>
<dbReference type="GO" id="GO:0017004">
    <property type="term" value="P:cytochrome complex assembly"/>
    <property type="evidence" value="ECO:0007669"/>
    <property type="project" value="UniProtKB-KW"/>
</dbReference>
<evidence type="ECO:0000256" key="7">
    <source>
        <dbReference type="ARBA" id="ARBA00022989"/>
    </source>
</evidence>
<evidence type="ECO:0000256" key="10">
    <source>
        <dbReference type="SAM" id="Phobius"/>
    </source>
</evidence>
<dbReference type="InterPro" id="IPR003568">
    <property type="entry name" value="Cyt_c_biogenesis_CcmF"/>
</dbReference>
<dbReference type="Pfam" id="PF01578">
    <property type="entry name" value="Cytochrom_C_asm"/>
    <property type="match status" value="1"/>
</dbReference>
<evidence type="ECO:0000313" key="13">
    <source>
        <dbReference type="EMBL" id="GIN61315.1"/>
    </source>
</evidence>
<keyword evidence="8 10" id="KW-0472">Membrane</keyword>
<organism evidence="13 14">
    <name type="scientific">Robertmurraya siralis</name>
    <dbReference type="NCBI Taxonomy" id="77777"/>
    <lineage>
        <taxon>Bacteria</taxon>
        <taxon>Bacillati</taxon>
        <taxon>Bacillota</taxon>
        <taxon>Bacilli</taxon>
        <taxon>Bacillales</taxon>
        <taxon>Bacillaceae</taxon>
        <taxon>Robertmurraya</taxon>
    </lineage>
</organism>
<feature type="transmembrane region" description="Helical" evidence="10">
    <location>
        <begin position="449"/>
        <end position="467"/>
    </location>
</feature>
<feature type="transmembrane region" description="Helical" evidence="10">
    <location>
        <begin position="274"/>
        <end position="295"/>
    </location>
</feature>
<feature type="transmembrane region" description="Helical" evidence="10">
    <location>
        <begin position="247"/>
        <end position="262"/>
    </location>
</feature>
<proteinExistence type="inferred from homology"/>
<gene>
    <name evidence="13" type="primary">ccmF</name>
    <name evidence="13" type="ORF">J27TS8_13080</name>
</gene>
<dbReference type="AlphaFoldDB" id="A0A919WG63"/>
<comment type="caution">
    <text evidence="13">The sequence shown here is derived from an EMBL/GenBank/DDBJ whole genome shotgun (WGS) entry which is preliminary data.</text>
</comment>
<evidence type="ECO:0000259" key="11">
    <source>
        <dbReference type="Pfam" id="PF01578"/>
    </source>
</evidence>
<dbReference type="GO" id="GO:0020037">
    <property type="term" value="F:heme binding"/>
    <property type="evidence" value="ECO:0007669"/>
    <property type="project" value="InterPro"/>
</dbReference>
<dbReference type="RefSeq" id="WP_095313563.1">
    <property type="nucleotide sequence ID" value="NZ_BORC01000002.1"/>
</dbReference>
<dbReference type="PANTHER" id="PTHR43653">
    <property type="entry name" value="CYTOCHROME C ASSEMBLY PROTEIN-RELATED"/>
    <property type="match status" value="1"/>
</dbReference>
<dbReference type="PANTHER" id="PTHR43653:SF1">
    <property type="entry name" value="CYTOCHROME C-TYPE BIOGENESIS PROTEIN CCMF"/>
    <property type="match status" value="1"/>
</dbReference>
<evidence type="ECO:0000256" key="9">
    <source>
        <dbReference type="ARBA" id="ARBA00037230"/>
    </source>
</evidence>
<feature type="transmembrane region" description="Helical" evidence="10">
    <location>
        <begin position="307"/>
        <end position="330"/>
    </location>
</feature>
<feature type="transmembrane region" description="Helical" evidence="10">
    <location>
        <begin position="38"/>
        <end position="58"/>
    </location>
</feature>
<dbReference type="PRINTS" id="PR01411">
    <property type="entry name" value="CCMFBIOGNSIS"/>
</dbReference>
<dbReference type="Proteomes" id="UP000682111">
    <property type="component" value="Unassembled WGS sequence"/>
</dbReference>
<comment type="function">
    <text evidence="9">Required for the biogenesis of c-type cytochromes. Possible subunit of a heme lyase.</text>
</comment>
<dbReference type="EMBL" id="BORC01000002">
    <property type="protein sequence ID" value="GIN61315.1"/>
    <property type="molecule type" value="Genomic_DNA"/>
</dbReference>
<feature type="transmembrane region" description="Helical" evidence="10">
    <location>
        <begin position="623"/>
        <end position="642"/>
    </location>
</feature>
<keyword evidence="14" id="KW-1185">Reference proteome</keyword>
<evidence type="ECO:0000256" key="3">
    <source>
        <dbReference type="ARBA" id="ARBA00022475"/>
    </source>
</evidence>
<feature type="transmembrane region" description="Helical" evidence="10">
    <location>
        <begin position="393"/>
        <end position="412"/>
    </location>
</feature>
<evidence type="ECO:0000256" key="6">
    <source>
        <dbReference type="ARBA" id="ARBA00022748"/>
    </source>
</evidence>
<feature type="transmembrane region" description="Helical" evidence="10">
    <location>
        <begin position="424"/>
        <end position="443"/>
    </location>
</feature>
<feature type="transmembrane region" description="Helical" evidence="10">
    <location>
        <begin position="86"/>
        <end position="110"/>
    </location>
</feature>
<evidence type="ECO:0000256" key="2">
    <source>
        <dbReference type="ARBA" id="ARBA00009186"/>
    </source>
</evidence>
<feature type="transmembrane region" description="Helical" evidence="10">
    <location>
        <begin position="351"/>
        <end position="373"/>
    </location>
</feature>
<name>A0A919WG63_9BACI</name>
<comment type="similarity">
    <text evidence="2">Belongs to the CcmF/CycK/Ccl1/NrfE/CcsA family.</text>
</comment>
<feature type="transmembrane region" description="Helical" evidence="10">
    <location>
        <begin position="175"/>
        <end position="194"/>
    </location>
</feature>
<feature type="transmembrane region" description="Helical" evidence="10">
    <location>
        <begin position="496"/>
        <end position="519"/>
    </location>
</feature>
<keyword evidence="5 10" id="KW-0812">Transmembrane</keyword>
<evidence type="ECO:0000256" key="4">
    <source>
        <dbReference type="ARBA" id="ARBA00022519"/>
    </source>
</evidence>
<dbReference type="PRINTS" id="PR01410">
    <property type="entry name" value="CCBIOGENESIS"/>
</dbReference>
<feature type="transmembrane region" description="Helical" evidence="10">
    <location>
        <begin position="206"/>
        <end position="227"/>
    </location>
</feature>